<evidence type="ECO:0000256" key="1">
    <source>
        <dbReference type="SAM" id="Phobius"/>
    </source>
</evidence>
<evidence type="ECO:0000313" key="2">
    <source>
        <dbReference type="EMBL" id="KAK0474158.1"/>
    </source>
</evidence>
<keyword evidence="1" id="KW-1133">Transmembrane helix</keyword>
<feature type="non-terminal residue" evidence="2">
    <location>
        <position position="1"/>
    </location>
</feature>
<feature type="transmembrane region" description="Helical" evidence="1">
    <location>
        <begin position="31"/>
        <end position="50"/>
    </location>
</feature>
<gene>
    <name evidence="2" type="ORF">IW261DRAFT_1610594</name>
</gene>
<keyword evidence="3" id="KW-1185">Reference proteome</keyword>
<protein>
    <submittedName>
        <fullName evidence="2">Uncharacterized protein</fullName>
    </submittedName>
</protein>
<organism evidence="2 3">
    <name type="scientific">Armillaria novae-zelandiae</name>
    <dbReference type="NCBI Taxonomy" id="153914"/>
    <lineage>
        <taxon>Eukaryota</taxon>
        <taxon>Fungi</taxon>
        <taxon>Dikarya</taxon>
        <taxon>Basidiomycota</taxon>
        <taxon>Agaricomycotina</taxon>
        <taxon>Agaricomycetes</taxon>
        <taxon>Agaricomycetidae</taxon>
        <taxon>Agaricales</taxon>
        <taxon>Marasmiineae</taxon>
        <taxon>Physalacriaceae</taxon>
        <taxon>Armillaria</taxon>
    </lineage>
</organism>
<keyword evidence="1" id="KW-0812">Transmembrane</keyword>
<evidence type="ECO:0000313" key="3">
    <source>
        <dbReference type="Proteomes" id="UP001175227"/>
    </source>
</evidence>
<proteinExistence type="predicted"/>
<reference evidence="2" key="1">
    <citation type="submission" date="2023-06" db="EMBL/GenBank/DDBJ databases">
        <authorList>
            <consortium name="Lawrence Berkeley National Laboratory"/>
            <person name="Ahrendt S."/>
            <person name="Sahu N."/>
            <person name="Indic B."/>
            <person name="Wong-Bajracharya J."/>
            <person name="Merenyi Z."/>
            <person name="Ke H.-M."/>
            <person name="Monk M."/>
            <person name="Kocsube S."/>
            <person name="Drula E."/>
            <person name="Lipzen A."/>
            <person name="Balint B."/>
            <person name="Henrissat B."/>
            <person name="Andreopoulos B."/>
            <person name="Martin F.M."/>
            <person name="Harder C.B."/>
            <person name="Rigling D."/>
            <person name="Ford K.L."/>
            <person name="Foster G.D."/>
            <person name="Pangilinan J."/>
            <person name="Papanicolaou A."/>
            <person name="Barry K."/>
            <person name="LaButti K."/>
            <person name="Viragh M."/>
            <person name="Koriabine M."/>
            <person name="Yan M."/>
            <person name="Riley R."/>
            <person name="Champramary S."/>
            <person name="Plett K.L."/>
            <person name="Tsai I.J."/>
            <person name="Slot J."/>
            <person name="Sipos G."/>
            <person name="Plett J."/>
            <person name="Nagy L.G."/>
            <person name="Grigoriev I.V."/>
        </authorList>
    </citation>
    <scope>NUCLEOTIDE SEQUENCE</scope>
    <source>
        <strain evidence="2">ICMP 16352</strain>
    </source>
</reference>
<dbReference type="Proteomes" id="UP001175227">
    <property type="component" value="Unassembled WGS sequence"/>
</dbReference>
<accession>A0AA39NZC7</accession>
<sequence>MLWRQITSAAQNFKLGHNVQRPYPWRGTTPLVCIFFVGLTILLVFVNIPLSAYDIVQEFTYTPNVTSSSLPFSNIIPASLRHTAGNFMPQTFTVGDTIQTHSSVFSYEIATVFPRGTIPYKGLQVSSFPYCNNPLSSCDVLNISLSLRKEEPVLFSATISCWIPTYYKMTLNLNHSSMQDRMPELELPLSSVYDLDGILRDLEYGWDSENVTLTANNKGESAPTTAQDVTGIQLSVSACCVCTNGEPPESYFTERTIQSDPFLFDHPPCDDDVAKFQATGMTAYYGQDSSFSDMNITPGGNILPSDQELEVPSNVQLVLQNALQAIYSAIRLDLGVSRPNQIFPSPIMFNKSISSVSLFQPPTSGRTPNCDIGDTSFGSYSYMKATFVVNDSLKLMYPVVHIANIAKVQQEIPSLCCYYVAVAAMKRVPQEKRKKMEHKLQWSDFPVTVGFTIIVYRLCPVCQVDVKALHLILNEIHFRDLPPIPSIFPLLDTCSLIL</sequence>
<name>A0AA39NZC7_9AGAR</name>
<dbReference type="EMBL" id="JAUEPR010000028">
    <property type="protein sequence ID" value="KAK0474158.1"/>
    <property type="molecule type" value="Genomic_DNA"/>
</dbReference>
<comment type="caution">
    <text evidence="2">The sequence shown here is derived from an EMBL/GenBank/DDBJ whole genome shotgun (WGS) entry which is preliminary data.</text>
</comment>
<dbReference type="AlphaFoldDB" id="A0AA39NZC7"/>
<keyword evidence="1" id="KW-0472">Membrane</keyword>